<evidence type="ECO:0000313" key="5">
    <source>
        <dbReference type="Proteomes" id="UP000076512"/>
    </source>
</evidence>
<organism evidence="4 5">
    <name type="scientific">Nocardia terpenica</name>
    <dbReference type="NCBI Taxonomy" id="455432"/>
    <lineage>
        <taxon>Bacteria</taxon>
        <taxon>Bacillati</taxon>
        <taxon>Actinomycetota</taxon>
        <taxon>Actinomycetes</taxon>
        <taxon>Mycobacteriales</taxon>
        <taxon>Nocardiaceae</taxon>
        <taxon>Nocardia</taxon>
    </lineage>
</organism>
<dbReference type="Proteomes" id="UP000076512">
    <property type="component" value="Unassembled WGS sequence"/>
</dbReference>
<comment type="caution">
    <text evidence="4">The sequence shown here is derived from an EMBL/GenBank/DDBJ whole genome shotgun (WGS) entry which is preliminary data.</text>
</comment>
<dbReference type="PROSITE" id="PS51186">
    <property type="entry name" value="GNAT"/>
    <property type="match status" value="1"/>
</dbReference>
<keyword evidence="2" id="KW-0012">Acyltransferase</keyword>
<keyword evidence="5" id="KW-1185">Reference proteome</keyword>
<evidence type="ECO:0000256" key="2">
    <source>
        <dbReference type="ARBA" id="ARBA00023315"/>
    </source>
</evidence>
<dbReference type="PANTHER" id="PTHR43877">
    <property type="entry name" value="AMINOALKYLPHOSPHONATE N-ACETYLTRANSFERASE-RELATED-RELATED"/>
    <property type="match status" value="1"/>
</dbReference>
<protein>
    <recommendedName>
        <fullName evidence="3">N-acetyltransferase domain-containing protein</fullName>
    </recommendedName>
</protein>
<evidence type="ECO:0000313" key="4">
    <source>
        <dbReference type="EMBL" id="KZM72010.1"/>
    </source>
</evidence>
<proteinExistence type="predicted"/>
<sequence length="158" mass="17429">MIEEQVLTAEDWRLWRRLRRQALGESAAAFGSTLAEWSGAGDTEQRWRARLSDVPLNVVLHLDGEPAGMVSACSCADGTVELISMWVAPFARGRGVGDAAVLSVVRWADSREVVLSVKTGNEPAAALYRRHGFTDIGRSPDDPGERLMRRALTRTRPR</sequence>
<feature type="domain" description="N-acetyltransferase" evidence="3">
    <location>
        <begin position="2"/>
        <end position="153"/>
    </location>
</feature>
<evidence type="ECO:0000259" key="3">
    <source>
        <dbReference type="PROSITE" id="PS51186"/>
    </source>
</evidence>
<dbReference type="CDD" id="cd04301">
    <property type="entry name" value="NAT_SF"/>
    <property type="match status" value="1"/>
</dbReference>
<reference evidence="4 5" key="1">
    <citation type="submission" date="2016-04" db="EMBL/GenBank/DDBJ databases">
        <authorList>
            <person name="Evans L.H."/>
            <person name="Alamgir A."/>
            <person name="Owens N."/>
            <person name="Weber N.D."/>
            <person name="Virtaneva K."/>
            <person name="Barbian K."/>
            <person name="Babar A."/>
            <person name="Rosenke K."/>
        </authorList>
    </citation>
    <scope>NUCLEOTIDE SEQUENCE [LARGE SCALE GENOMIC DNA]</scope>
    <source>
        <strain evidence="4 5">IFM 0406</strain>
    </source>
</reference>
<gene>
    <name evidence="4" type="ORF">AWN90_37910</name>
</gene>
<evidence type="ECO:0000256" key="1">
    <source>
        <dbReference type="ARBA" id="ARBA00022679"/>
    </source>
</evidence>
<dbReference type="InterPro" id="IPR000182">
    <property type="entry name" value="GNAT_dom"/>
</dbReference>
<dbReference type="OrthoDB" id="9799092at2"/>
<dbReference type="EMBL" id="LWGR01000010">
    <property type="protein sequence ID" value="KZM72010.1"/>
    <property type="molecule type" value="Genomic_DNA"/>
</dbReference>
<dbReference type="SUPFAM" id="SSF55729">
    <property type="entry name" value="Acyl-CoA N-acyltransferases (Nat)"/>
    <property type="match status" value="1"/>
</dbReference>
<dbReference type="InterPro" id="IPR050832">
    <property type="entry name" value="Bact_Acetyltransf"/>
</dbReference>
<dbReference type="PANTHER" id="PTHR43877:SF2">
    <property type="entry name" value="AMINOALKYLPHOSPHONATE N-ACETYLTRANSFERASE-RELATED"/>
    <property type="match status" value="1"/>
</dbReference>
<keyword evidence="1" id="KW-0808">Transferase</keyword>
<dbReference type="InterPro" id="IPR016181">
    <property type="entry name" value="Acyl_CoA_acyltransferase"/>
</dbReference>
<dbReference type="Gene3D" id="3.40.630.30">
    <property type="match status" value="1"/>
</dbReference>
<accession>A0A164L4D7</accession>
<dbReference type="AlphaFoldDB" id="A0A164L4D7"/>
<dbReference type="GO" id="GO:0016747">
    <property type="term" value="F:acyltransferase activity, transferring groups other than amino-acyl groups"/>
    <property type="evidence" value="ECO:0007669"/>
    <property type="project" value="InterPro"/>
</dbReference>
<dbReference type="Pfam" id="PF00583">
    <property type="entry name" value="Acetyltransf_1"/>
    <property type="match status" value="1"/>
</dbReference>
<dbReference type="RefSeq" id="WP_067593215.1">
    <property type="nucleotide sequence ID" value="NZ_JABMCZ010000001.1"/>
</dbReference>
<name>A0A164L4D7_9NOCA</name>